<keyword evidence="3" id="KW-1185">Reference proteome</keyword>
<dbReference type="InterPro" id="IPR050855">
    <property type="entry name" value="NDM-1-like"/>
</dbReference>
<dbReference type="AlphaFoldDB" id="A0A9X2KXF8"/>
<evidence type="ECO:0000313" key="2">
    <source>
        <dbReference type="EMBL" id="MCP9199651.1"/>
    </source>
</evidence>
<gene>
    <name evidence="2" type="ORF">MKO06_07020</name>
</gene>
<dbReference type="SUPFAM" id="SSF56281">
    <property type="entry name" value="Metallo-hydrolase/oxidoreductase"/>
    <property type="match status" value="1"/>
</dbReference>
<dbReference type="RefSeq" id="WP_241550134.1">
    <property type="nucleotide sequence ID" value="NZ_JANCNS010000001.1"/>
</dbReference>
<evidence type="ECO:0000259" key="1">
    <source>
        <dbReference type="SMART" id="SM00849"/>
    </source>
</evidence>
<dbReference type="SMART" id="SM00849">
    <property type="entry name" value="Lactamase_B"/>
    <property type="match status" value="1"/>
</dbReference>
<proteinExistence type="predicted"/>
<dbReference type="InterPro" id="IPR001279">
    <property type="entry name" value="Metallo-B-lactamas"/>
</dbReference>
<dbReference type="Pfam" id="PF00753">
    <property type="entry name" value="Lactamase_B"/>
    <property type="match status" value="1"/>
</dbReference>
<dbReference type="Proteomes" id="UP001155280">
    <property type="component" value="Unassembled WGS sequence"/>
</dbReference>
<dbReference type="InterPro" id="IPR036866">
    <property type="entry name" value="RibonucZ/Hydroxyglut_hydro"/>
</dbReference>
<accession>A0A9X2KXF8</accession>
<name>A0A9X2KXF8_9FLAO</name>
<dbReference type="CDD" id="cd16276">
    <property type="entry name" value="metallo-hydrolase-like_MBL-fold"/>
    <property type="match status" value="1"/>
</dbReference>
<dbReference type="PANTHER" id="PTHR42951">
    <property type="entry name" value="METALLO-BETA-LACTAMASE DOMAIN-CONTAINING"/>
    <property type="match status" value="1"/>
</dbReference>
<organism evidence="2 3">
    <name type="scientific">Christiangramia oceanisediminis</name>
    <dbReference type="NCBI Taxonomy" id="2920386"/>
    <lineage>
        <taxon>Bacteria</taxon>
        <taxon>Pseudomonadati</taxon>
        <taxon>Bacteroidota</taxon>
        <taxon>Flavobacteriia</taxon>
        <taxon>Flavobacteriales</taxon>
        <taxon>Flavobacteriaceae</taxon>
        <taxon>Christiangramia</taxon>
    </lineage>
</organism>
<sequence length="278" mass="32454">MQFYKVFYLLVFCAFGLQSQSQEMRTIEAQENIYLVGDRTFSLFYVTDSSVVVIDPINISHAETTLKAIREITDKPISHLFYSHNHWDHISGGKVFKDEGATIISHIRAKENIPENDDVLIPDETWGGPSKTYLIGNKELQLHYFGRNHGAGMTVFRFPEHNAVFIIDLVVPDRVLYAYLPDADPSQWRKSLEKIQSLEFDQVLMSHVRAIGNRDDLQLMQDYFRDLYEAVETELENDTPFFEIPKKVKLPQYAHLKNYEEWLEMNVWRILMEKSIGQ</sequence>
<comment type="caution">
    <text evidence="2">The sequence shown here is derived from an EMBL/GenBank/DDBJ whole genome shotgun (WGS) entry which is preliminary data.</text>
</comment>
<reference evidence="2" key="1">
    <citation type="submission" date="2022-07" db="EMBL/GenBank/DDBJ databases">
        <title>Gramela sediminis sp. nov., isolated from deep-sea sediment of the Indian Ocean.</title>
        <authorList>
            <person name="Shi H."/>
        </authorList>
    </citation>
    <scope>NUCLEOTIDE SEQUENCE</scope>
    <source>
        <strain evidence="2">GC03-9</strain>
    </source>
</reference>
<evidence type="ECO:0000313" key="3">
    <source>
        <dbReference type="Proteomes" id="UP001155280"/>
    </source>
</evidence>
<dbReference type="Gene3D" id="3.60.15.10">
    <property type="entry name" value="Ribonuclease Z/Hydroxyacylglutathione hydrolase-like"/>
    <property type="match status" value="1"/>
</dbReference>
<feature type="domain" description="Metallo-beta-lactamase" evidence="1">
    <location>
        <begin position="39"/>
        <end position="207"/>
    </location>
</feature>
<protein>
    <submittedName>
        <fullName evidence="2">MBL fold metallo-hydrolase</fullName>
    </submittedName>
</protein>
<dbReference type="EMBL" id="JANCNS010000001">
    <property type="protein sequence ID" value="MCP9199651.1"/>
    <property type="molecule type" value="Genomic_DNA"/>
</dbReference>
<dbReference type="PANTHER" id="PTHR42951:SF22">
    <property type="entry name" value="METALLO BETA-LACTAMASE SUPERFAMILY LIPOPROTEIN"/>
    <property type="match status" value="1"/>
</dbReference>